<dbReference type="AlphaFoldDB" id="A0A0F8Z6S3"/>
<accession>A0A0F8Z6S3</accession>
<protein>
    <submittedName>
        <fullName evidence="1">Uncharacterized protein</fullName>
    </submittedName>
</protein>
<gene>
    <name evidence="1" type="ORF">LCGC14_2733170</name>
</gene>
<proteinExistence type="predicted"/>
<name>A0A0F8Z6S3_9ZZZZ</name>
<comment type="caution">
    <text evidence="1">The sequence shown here is derived from an EMBL/GenBank/DDBJ whole genome shotgun (WGS) entry which is preliminary data.</text>
</comment>
<sequence>AYRSVKMKIGLSLPSNYLSGTYNDPVSSIYYSALGPIDSGLFILELQPKKYAATGSVQDLLLSSIRILREAGL</sequence>
<feature type="non-terminal residue" evidence="1">
    <location>
        <position position="1"/>
    </location>
</feature>
<evidence type="ECO:0000313" key="1">
    <source>
        <dbReference type="EMBL" id="KKK89432.1"/>
    </source>
</evidence>
<organism evidence="1">
    <name type="scientific">marine sediment metagenome</name>
    <dbReference type="NCBI Taxonomy" id="412755"/>
    <lineage>
        <taxon>unclassified sequences</taxon>
        <taxon>metagenomes</taxon>
        <taxon>ecological metagenomes</taxon>
    </lineage>
</organism>
<reference evidence="1" key="1">
    <citation type="journal article" date="2015" name="Nature">
        <title>Complex archaea that bridge the gap between prokaryotes and eukaryotes.</title>
        <authorList>
            <person name="Spang A."/>
            <person name="Saw J.H."/>
            <person name="Jorgensen S.L."/>
            <person name="Zaremba-Niedzwiedzka K."/>
            <person name="Martijn J."/>
            <person name="Lind A.E."/>
            <person name="van Eijk R."/>
            <person name="Schleper C."/>
            <person name="Guy L."/>
            <person name="Ettema T.J."/>
        </authorList>
    </citation>
    <scope>NUCLEOTIDE SEQUENCE</scope>
</reference>
<dbReference type="EMBL" id="LAZR01049530">
    <property type="protein sequence ID" value="KKK89432.1"/>
    <property type="molecule type" value="Genomic_DNA"/>
</dbReference>